<dbReference type="InterPro" id="IPR029068">
    <property type="entry name" value="Glyas_Bleomycin-R_OHBP_Dase"/>
</dbReference>
<evidence type="ECO:0000313" key="3">
    <source>
        <dbReference type="Proteomes" id="UP000186110"/>
    </source>
</evidence>
<evidence type="ECO:0000313" key="2">
    <source>
        <dbReference type="EMBL" id="APW41196.1"/>
    </source>
</evidence>
<sequence length="124" mass="13698">MTIHAIHHVQLPLGRVAQQAVRDFYNGLLGLLELPHPQRQALRFLAGDQRIDLVPDDSAHPTSPVSHLALEVVGLPGLRNRLLDAGYTLDESRPLPGHLRFYVQDPAGNGLEFLEPDDSQSQTV</sequence>
<dbReference type="AlphaFoldDB" id="A0A1P8K5D3"/>
<dbReference type="SUPFAM" id="SSF54593">
    <property type="entry name" value="Glyoxalase/Bleomycin resistance protein/Dihydroxybiphenyl dioxygenase"/>
    <property type="match status" value="1"/>
</dbReference>
<name>A0A1P8K5D3_9BURK</name>
<dbReference type="Proteomes" id="UP000186110">
    <property type="component" value="Chromosome"/>
</dbReference>
<dbReference type="eggNOG" id="COG0346">
    <property type="taxonomic scope" value="Bacteria"/>
</dbReference>
<keyword evidence="3" id="KW-1185">Reference proteome</keyword>
<reference evidence="2 3" key="1">
    <citation type="submission" date="2017-01" db="EMBL/GenBank/DDBJ databases">
        <authorList>
            <person name="Mah S.A."/>
            <person name="Swanson W.J."/>
            <person name="Moy G.W."/>
            <person name="Vacquier V.D."/>
        </authorList>
    </citation>
    <scope>NUCLEOTIDE SEQUENCE [LARGE SCALE GENOMIC DNA]</scope>
    <source>
        <strain evidence="2 3">DSM 22694</strain>
    </source>
</reference>
<dbReference type="STRING" id="1484693.RS694_00635"/>
<accession>A0A1P8K5D3</accession>
<dbReference type="Gene3D" id="3.10.180.10">
    <property type="entry name" value="2,3-Dihydroxybiphenyl 1,2-Dioxygenase, domain 1"/>
    <property type="match status" value="1"/>
</dbReference>
<evidence type="ECO:0000259" key="1">
    <source>
        <dbReference type="PROSITE" id="PS51819"/>
    </source>
</evidence>
<dbReference type="KEGG" id="rsb:RS694_00635"/>
<gene>
    <name evidence="2" type="ORF">RS694_00635</name>
</gene>
<organism evidence="2 3">
    <name type="scientific">Rhodoferax saidenbachensis</name>
    <dbReference type="NCBI Taxonomy" id="1484693"/>
    <lineage>
        <taxon>Bacteria</taxon>
        <taxon>Pseudomonadati</taxon>
        <taxon>Pseudomonadota</taxon>
        <taxon>Betaproteobacteria</taxon>
        <taxon>Burkholderiales</taxon>
        <taxon>Comamonadaceae</taxon>
        <taxon>Rhodoferax</taxon>
    </lineage>
</organism>
<proteinExistence type="predicted"/>
<protein>
    <submittedName>
        <fullName evidence="2">Glyoxalase</fullName>
    </submittedName>
</protein>
<dbReference type="InterPro" id="IPR037523">
    <property type="entry name" value="VOC_core"/>
</dbReference>
<dbReference type="Pfam" id="PF00903">
    <property type="entry name" value="Glyoxalase"/>
    <property type="match status" value="1"/>
</dbReference>
<dbReference type="InterPro" id="IPR004360">
    <property type="entry name" value="Glyas_Fos-R_dOase_dom"/>
</dbReference>
<dbReference type="PROSITE" id="PS51819">
    <property type="entry name" value="VOC"/>
    <property type="match status" value="1"/>
</dbReference>
<dbReference type="EMBL" id="CP019239">
    <property type="protein sequence ID" value="APW41196.1"/>
    <property type="molecule type" value="Genomic_DNA"/>
</dbReference>
<dbReference type="RefSeq" id="WP_029706405.1">
    <property type="nucleotide sequence ID" value="NZ_CP019239.1"/>
</dbReference>
<feature type="domain" description="VOC" evidence="1">
    <location>
        <begin position="5"/>
        <end position="116"/>
    </location>
</feature>